<dbReference type="InterPro" id="IPR050833">
    <property type="entry name" value="Poly_Biosynth_Transport"/>
</dbReference>
<feature type="transmembrane region" description="Helical" evidence="6">
    <location>
        <begin position="363"/>
        <end position="380"/>
    </location>
</feature>
<dbReference type="RefSeq" id="WP_168036534.1">
    <property type="nucleotide sequence ID" value="NZ_JAATJH010000002.1"/>
</dbReference>
<evidence type="ECO:0000256" key="2">
    <source>
        <dbReference type="ARBA" id="ARBA00022475"/>
    </source>
</evidence>
<evidence type="ECO:0000256" key="6">
    <source>
        <dbReference type="SAM" id="Phobius"/>
    </source>
</evidence>
<feature type="transmembrane region" description="Helical" evidence="6">
    <location>
        <begin position="418"/>
        <end position="440"/>
    </location>
</feature>
<sequence>MTNEFFRNAVFQVSLNLAVKGVYLFAVERVVQNTLPEGDYGLYFSLLGLGILLQVVADFGLQLYNSKELSGDRERLAVYFPYFIGLKIILGSVFFLLLLLVGKLMGYGPEAMALLVLAGAVQFFNSVVLYLRSNLSGLGRYALDGWFSVLDKVLMTVSVGGILVFAPELLTIERFAGLQLAAWGITAVALLVAVWSRLPNKLPRFERRRFAELLRGGAPFVMAVFLTVAYSRIDAVMIERLLPDGAIQANHYAAAYRLLDAMNMVGWLLAGLLIPMYARMRATGEDIKPLLKFSVRLLLVGSVCVAVPLFLTAQPVVELLYDFADQRTGLILMALALTFVAQCVNYAYGSLLSATGLIGRMNYVYAFGLLINVGGNWLLLPAHGAVGAAVMTLATQGLVSITQLFLAHRWLEIPLGAVGFLPALLFSSLLGTCGLALFLLQTPWLLSLFLLGGGGLLVAVLTGLIDLQKLKALPSQRKL</sequence>
<comment type="caution">
    <text evidence="7">The sequence shown here is derived from an EMBL/GenBank/DDBJ whole genome shotgun (WGS) entry which is preliminary data.</text>
</comment>
<evidence type="ECO:0000313" key="8">
    <source>
        <dbReference type="Proteomes" id="UP000770785"/>
    </source>
</evidence>
<feature type="transmembrane region" description="Helical" evidence="6">
    <location>
        <begin position="253"/>
        <end position="278"/>
    </location>
</feature>
<feature type="transmembrane region" description="Helical" evidence="6">
    <location>
        <begin position="331"/>
        <end position="351"/>
    </location>
</feature>
<dbReference type="Proteomes" id="UP000770785">
    <property type="component" value="Unassembled WGS sequence"/>
</dbReference>
<dbReference type="EMBL" id="JAATJH010000002">
    <property type="protein sequence ID" value="NJC25750.1"/>
    <property type="molecule type" value="Genomic_DNA"/>
</dbReference>
<reference evidence="7 8" key="1">
    <citation type="submission" date="2020-03" db="EMBL/GenBank/DDBJ databases">
        <title>Genomic Encyclopedia of Type Strains, Phase IV (KMG-IV): sequencing the most valuable type-strain genomes for metagenomic binning, comparative biology and taxonomic classification.</title>
        <authorList>
            <person name="Goeker M."/>
        </authorList>
    </citation>
    <scope>NUCLEOTIDE SEQUENCE [LARGE SCALE GENOMIC DNA]</scope>
    <source>
        <strain evidence="7 8">DSM 105096</strain>
    </source>
</reference>
<evidence type="ECO:0000256" key="5">
    <source>
        <dbReference type="ARBA" id="ARBA00023136"/>
    </source>
</evidence>
<feature type="transmembrane region" description="Helical" evidence="6">
    <location>
        <begin position="210"/>
        <end position="233"/>
    </location>
</feature>
<feature type="transmembrane region" description="Helical" evidence="6">
    <location>
        <begin position="178"/>
        <end position="198"/>
    </location>
</feature>
<dbReference type="PANTHER" id="PTHR30250:SF11">
    <property type="entry name" value="O-ANTIGEN TRANSPORTER-RELATED"/>
    <property type="match status" value="1"/>
</dbReference>
<feature type="transmembrane region" description="Helical" evidence="6">
    <location>
        <begin position="143"/>
        <end position="166"/>
    </location>
</feature>
<dbReference type="InterPro" id="IPR002797">
    <property type="entry name" value="Polysacc_synth"/>
</dbReference>
<feature type="transmembrane region" description="Helical" evidence="6">
    <location>
        <begin position="290"/>
        <end position="311"/>
    </location>
</feature>
<comment type="subcellular location">
    <subcellularLocation>
        <location evidence="1">Cell membrane</location>
        <topology evidence="1">Multi-pass membrane protein</topology>
    </subcellularLocation>
</comment>
<gene>
    <name evidence="7" type="ORF">GGR27_001249</name>
</gene>
<evidence type="ECO:0000256" key="4">
    <source>
        <dbReference type="ARBA" id="ARBA00022989"/>
    </source>
</evidence>
<accession>A0ABX0X919</accession>
<dbReference type="Pfam" id="PF01943">
    <property type="entry name" value="Polysacc_synt"/>
    <property type="match status" value="1"/>
</dbReference>
<feature type="transmembrane region" description="Helical" evidence="6">
    <location>
        <begin position="76"/>
        <end position="99"/>
    </location>
</feature>
<protein>
    <submittedName>
        <fullName evidence="7">O-antigen/teichoic acid export membrane protein</fullName>
    </submittedName>
</protein>
<dbReference type="PANTHER" id="PTHR30250">
    <property type="entry name" value="PST FAMILY PREDICTED COLANIC ACID TRANSPORTER"/>
    <property type="match status" value="1"/>
</dbReference>
<keyword evidence="5 6" id="KW-0472">Membrane</keyword>
<feature type="transmembrane region" description="Helical" evidence="6">
    <location>
        <begin position="386"/>
        <end position="406"/>
    </location>
</feature>
<evidence type="ECO:0000256" key="1">
    <source>
        <dbReference type="ARBA" id="ARBA00004651"/>
    </source>
</evidence>
<evidence type="ECO:0000256" key="3">
    <source>
        <dbReference type="ARBA" id="ARBA00022692"/>
    </source>
</evidence>
<keyword evidence="4 6" id="KW-1133">Transmembrane helix</keyword>
<feature type="transmembrane region" description="Helical" evidence="6">
    <location>
        <begin position="42"/>
        <end position="64"/>
    </location>
</feature>
<proteinExistence type="predicted"/>
<feature type="transmembrane region" description="Helical" evidence="6">
    <location>
        <begin position="446"/>
        <end position="467"/>
    </location>
</feature>
<keyword evidence="8" id="KW-1185">Reference proteome</keyword>
<name>A0ABX0X919_9BACT</name>
<keyword evidence="3 6" id="KW-0812">Transmembrane</keyword>
<keyword evidence="2" id="KW-1003">Cell membrane</keyword>
<evidence type="ECO:0000313" key="7">
    <source>
        <dbReference type="EMBL" id="NJC25750.1"/>
    </source>
</evidence>
<organism evidence="7 8">
    <name type="scientific">Neolewinella antarctica</name>
    <dbReference type="NCBI Taxonomy" id="442734"/>
    <lineage>
        <taxon>Bacteria</taxon>
        <taxon>Pseudomonadati</taxon>
        <taxon>Bacteroidota</taxon>
        <taxon>Saprospiria</taxon>
        <taxon>Saprospirales</taxon>
        <taxon>Lewinellaceae</taxon>
        <taxon>Neolewinella</taxon>
    </lineage>
</organism>
<feature type="transmembrane region" description="Helical" evidence="6">
    <location>
        <begin position="111"/>
        <end position="131"/>
    </location>
</feature>